<accession>A0ABR1HSD1</accession>
<dbReference type="EMBL" id="JAZAVJ010000006">
    <property type="protein sequence ID" value="KAK7424122.1"/>
    <property type="molecule type" value="Genomic_DNA"/>
</dbReference>
<keyword evidence="2" id="KW-0472">Membrane</keyword>
<dbReference type="Proteomes" id="UP001498476">
    <property type="component" value="Unassembled WGS sequence"/>
</dbReference>
<gene>
    <name evidence="3" type="ORF">QQX98_000732</name>
</gene>
<comment type="caution">
    <text evidence="3">The sequence shown here is derived from an EMBL/GenBank/DDBJ whole genome shotgun (WGS) entry which is preliminary data.</text>
</comment>
<evidence type="ECO:0000256" key="2">
    <source>
        <dbReference type="SAM" id="Phobius"/>
    </source>
</evidence>
<feature type="region of interest" description="Disordered" evidence="1">
    <location>
        <begin position="1"/>
        <end position="27"/>
    </location>
</feature>
<sequence>MSTTSKEPGHGGSGGQEGGHDPAGTPICPTLRLAAAKQSPLVFMVPAMLPGAAVTIVVTPYVELRRLYRSKVHSISVRQVTD</sequence>
<keyword evidence="2" id="KW-0812">Transmembrane</keyword>
<organism evidence="3 4">
    <name type="scientific">Neonectria punicea</name>
    <dbReference type="NCBI Taxonomy" id="979145"/>
    <lineage>
        <taxon>Eukaryota</taxon>
        <taxon>Fungi</taxon>
        <taxon>Dikarya</taxon>
        <taxon>Ascomycota</taxon>
        <taxon>Pezizomycotina</taxon>
        <taxon>Sordariomycetes</taxon>
        <taxon>Hypocreomycetidae</taxon>
        <taxon>Hypocreales</taxon>
        <taxon>Nectriaceae</taxon>
        <taxon>Neonectria</taxon>
    </lineage>
</organism>
<name>A0ABR1HSD1_9HYPO</name>
<feature type="transmembrane region" description="Helical" evidence="2">
    <location>
        <begin position="41"/>
        <end position="62"/>
    </location>
</feature>
<protein>
    <submittedName>
        <fullName evidence="3">Uncharacterized protein</fullName>
    </submittedName>
</protein>
<evidence type="ECO:0000313" key="4">
    <source>
        <dbReference type="Proteomes" id="UP001498476"/>
    </source>
</evidence>
<evidence type="ECO:0000256" key="1">
    <source>
        <dbReference type="SAM" id="MobiDB-lite"/>
    </source>
</evidence>
<proteinExistence type="predicted"/>
<keyword evidence="4" id="KW-1185">Reference proteome</keyword>
<evidence type="ECO:0000313" key="3">
    <source>
        <dbReference type="EMBL" id="KAK7424122.1"/>
    </source>
</evidence>
<keyword evidence="2" id="KW-1133">Transmembrane helix</keyword>
<reference evidence="3 4" key="1">
    <citation type="journal article" date="2025" name="Microbiol. Resour. Announc.">
        <title>Draft genome sequences for Neonectria magnoliae and Neonectria punicea, canker pathogens of Liriodendron tulipifera and Acer saccharum in West Virginia.</title>
        <authorList>
            <person name="Petronek H.M."/>
            <person name="Kasson M.T."/>
            <person name="Metheny A.M."/>
            <person name="Stauder C.M."/>
            <person name="Lovett B."/>
            <person name="Lynch S.C."/>
            <person name="Garnas J.R."/>
            <person name="Kasson L.R."/>
            <person name="Stajich J.E."/>
        </authorList>
    </citation>
    <scope>NUCLEOTIDE SEQUENCE [LARGE SCALE GENOMIC DNA]</scope>
    <source>
        <strain evidence="3 4">NRRL 64653</strain>
    </source>
</reference>